<comment type="caution">
    <text evidence="1">The sequence shown here is derived from an EMBL/GenBank/DDBJ whole genome shotgun (WGS) entry which is preliminary data.</text>
</comment>
<sequence length="110" mass="12843">MMKKAWLDDIIAQYLKISVFDEDTVEVVAEEVKSLHQKNEARYQCRAPGSDHDYAFHSGRVRHEKKKKNEDLVISDDTCSTSNDQTTEDYKYNYHKAKLTYGLLLILEMP</sequence>
<dbReference type="AlphaFoldDB" id="A0A7D9DZ65"/>
<evidence type="ECO:0000313" key="2">
    <source>
        <dbReference type="Proteomes" id="UP001152795"/>
    </source>
</evidence>
<keyword evidence="2" id="KW-1185">Reference proteome</keyword>
<gene>
    <name evidence="1" type="ORF">PACLA_8A043614</name>
</gene>
<name>A0A7D9DZ65_PARCT</name>
<proteinExistence type="predicted"/>
<protein>
    <submittedName>
        <fullName evidence="1">Uncharacterized protein</fullName>
    </submittedName>
</protein>
<reference evidence="1" key="1">
    <citation type="submission" date="2020-04" db="EMBL/GenBank/DDBJ databases">
        <authorList>
            <person name="Alioto T."/>
            <person name="Alioto T."/>
            <person name="Gomez Garrido J."/>
        </authorList>
    </citation>
    <scope>NUCLEOTIDE SEQUENCE</scope>
    <source>
        <strain evidence="1">A484AB</strain>
    </source>
</reference>
<organism evidence="1 2">
    <name type="scientific">Paramuricea clavata</name>
    <name type="common">Red gorgonian</name>
    <name type="synonym">Violescent sea-whip</name>
    <dbReference type="NCBI Taxonomy" id="317549"/>
    <lineage>
        <taxon>Eukaryota</taxon>
        <taxon>Metazoa</taxon>
        <taxon>Cnidaria</taxon>
        <taxon>Anthozoa</taxon>
        <taxon>Octocorallia</taxon>
        <taxon>Malacalcyonacea</taxon>
        <taxon>Plexauridae</taxon>
        <taxon>Paramuricea</taxon>
    </lineage>
</organism>
<evidence type="ECO:0000313" key="1">
    <source>
        <dbReference type="EMBL" id="CAB3996158.1"/>
    </source>
</evidence>
<accession>A0A7D9DZ65</accession>
<dbReference type="EMBL" id="CACRXK020002811">
    <property type="protein sequence ID" value="CAB3996158.1"/>
    <property type="molecule type" value="Genomic_DNA"/>
</dbReference>
<dbReference type="Proteomes" id="UP001152795">
    <property type="component" value="Unassembled WGS sequence"/>
</dbReference>